<keyword evidence="2" id="KW-1185">Reference proteome</keyword>
<dbReference type="EMBL" id="JAGGKK010000020">
    <property type="protein sequence ID" value="MBP1950254.1"/>
    <property type="molecule type" value="Genomic_DNA"/>
</dbReference>
<organism evidence="1 2">
    <name type="scientific">Virgibacillus litoralis</name>
    <dbReference type="NCBI Taxonomy" id="578221"/>
    <lineage>
        <taxon>Bacteria</taxon>
        <taxon>Bacillati</taxon>
        <taxon>Bacillota</taxon>
        <taxon>Bacilli</taxon>
        <taxon>Bacillales</taxon>
        <taxon>Bacillaceae</taxon>
        <taxon>Virgibacillus</taxon>
    </lineage>
</organism>
<comment type="caution">
    <text evidence="1">The sequence shown here is derived from an EMBL/GenBank/DDBJ whole genome shotgun (WGS) entry which is preliminary data.</text>
</comment>
<dbReference type="Proteomes" id="UP001519328">
    <property type="component" value="Unassembled WGS sequence"/>
</dbReference>
<protein>
    <recommendedName>
        <fullName evidence="3">General stress protein CsbD</fullName>
    </recommendedName>
</protein>
<gene>
    <name evidence="1" type="ORF">J2Z82_003211</name>
</gene>
<reference evidence="1 2" key="1">
    <citation type="submission" date="2021-03" db="EMBL/GenBank/DDBJ databases">
        <title>Genomic Encyclopedia of Type Strains, Phase IV (KMG-IV): sequencing the most valuable type-strain genomes for metagenomic binning, comparative biology and taxonomic classification.</title>
        <authorList>
            <person name="Goeker M."/>
        </authorList>
    </citation>
    <scope>NUCLEOTIDE SEQUENCE [LARGE SCALE GENOMIC DNA]</scope>
    <source>
        <strain evidence="1 2">DSM 21085</strain>
    </source>
</reference>
<sequence length="57" mass="6949">MNKWTERAEEFKAYIAETEEWIKSNWGDLPEGVRRVLIRGRNNLEEKIETYEEYAKK</sequence>
<dbReference type="RefSeq" id="WP_209481728.1">
    <property type="nucleotide sequence ID" value="NZ_JAGGKK010000020.1"/>
</dbReference>
<proteinExistence type="predicted"/>
<name>A0ABS4HHP9_9BACI</name>
<evidence type="ECO:0000313" key="1">
    <source>
        <dbReference type="EMBL" id="MBP1950254.1"/>
    </source>
</evidence>
<accession>A0ABS4HHP9</accession>
<evidence type="ECO:0008006" key="3">
    <source>
        <dbReference type="Google" id="ProtNLM"/>
    </source>
</evidence>
<evidence type="ECO:0000313" key="2">
    <source>
        <dbReference type="Proteomes" id="UP001519328"/>
    </source>
</evidence>